<dbReference type="Gene3D" id="3.60.10.10">
    <property type="entry name" value="Endonuclease/exonuclease/phosphatase"/>
    <property type="match status" value="1"/>
</dbReference>
<name>A0A5C7HI34_9ROSI</name>
<sequence>MGEADRFRCILGFDGAIQVDSEGKSGGLLLLWKDWDVRVQSFSKGHIDARVVLDNGLMWRFSGFYRSPSFPNRAASWELLMRLRRVDNLPWDCGGDFNEILRSKEKQGGIYRQVLGMANFRMTIDDCDLIDVGFTNPKLTWNNRRAGENNIQERLDIFFANEVWLDQFGNVDVKHLGYNNLDHRPIVLNISGASDLYRKLSACARKLEDWSKVKFGFLGKLINTKKDELERLISRAREVGISEEIVRVEGELENMLNKEEIY</sequence>
<dbReference type="AlphaFoldDB" id="A0A5C7HI34"/>
<dbReference type="SUPFAM" id="SSF56219">
    <property type="entry name" value="DNase I-like"/>
    <property type="match status" value="1"/>
</dbReference>
<evidence type="ECO:0000313" key="2">
    <source>
        <dbReference type="Proteomes" id="UP000323000"/>
    </source>
</evidence>
<dbReference type="OrthoDB" id="1750221at2759"/>
<gene>
    <name evidence="1" type="ORF">EZV62_017811</name>
</gene>
<protein>
    <recommendedName>
        <fullName evidence="3">Endonuclease/exonuclease/phosphatase domain-containing protein</fullName>
    </recommendedName>
</protein>
<keyword evidence="2" id="KW-1185">Reference proteome</keyword>
<evidence type="ECO:0000313" key="1">
    <source>
        <dbReference type="EMBL" id="TXG56498.1"/>
    </source>
</evidence>
<organism evidence="1 2">
    <name type="scientific">Acer yangbiense</name>
    <dbReference type="NCBI Taxonomy" id="1000413"/>
    <lineage>
        <taxon>Eukaryota</taxon>
        <taxon>Viridiplantae</taxon>
        <taxon>Streptophyta</taxon>
        <taxon>Embryophyta</taxon>
        <taxon>Tracheophyta</taxon>
        <taxon>Spermatophyta</taxon>
        <taxon>Magnoliopsida</taxon>
        <taxon>eudicotyledons</taxon>
        <taxon>Gunneridae</taxon>
        <taxon>Pentapetalae</taxon>
        <taxon>rosids</taxon>
        <taxon>malvids</taxon>
        <taxon>Sapindales</taxon>
        <taxon>Sapindaceae</taxon>
        <taxon>Hippocastanoideae</taxon>
        <taxon>Acereae</taxon>
        <taxon>Acer</taxon>
    </lineage>
</organism>
<dbReference type="EMBL" id="VAHF01000008">
    <property type="protein sequence ID" value="TXG56498.1"/>
    <property type="molecule type" value="Genomic_DNA"/>
</dbReference>
<dbReference type="Proteomes" id="UP000323000">
    <property type="component" value="Chromosome 8"/>
</dbReference>
<accession>A0A5C7HI34</accession>
<proteinExistence type="predicted"/>
<dbReference type="PANTHER" id="PTHR33710:SF71">
    <property type="entry name" value="ENDONUCLEASE_EXONUCLEASE_PHOSPHATASE DOMAIN-CONTAINING PROTEIN"/>
    <property type="match status" value="1"/>
</dbReference>
<reference evidence="2" key="1">
    <citation type="journal article" date="2019" name="Gigascience">
        <title>De novo genome assembly of the endangered Acer yangbiense, a plant species with extremely small populations endemic to Yunnan Province, China.</title>
        <authorList>
            <person name="Yang J."/>
            <person name="Wariss H.M."/>
            <person name="Tao L."/>
            <person name="Zhang R."/>
            <person name="Yun Q."/>
            <person name="Hollingsworth P."/>
            <person name="Dao Z."/>
            <person name="Luo G."/>
            <person name="Guo H."/>
            <person name="Ma Y."/>
            <person name="Sun W."/>
        </authorList>
    </citation>
    <scope>NUCLEOTIDE SEQUENCE [LARGE SCALE GENOMIC DNA]</scope>
    <source>
        <strain evidence="2">cv. Malutang</strain>
    </source>
</reference>
<dbReference type="InterPro" id="IPR036691">
    <property type="entry name" value="Endo/exonu/phosph_ase_sf"/>
</dbReference>
<dbReference type="PANTHER" id="PTHR33710">
    <property type="entry name" value="BNAC02G09200D PROTEIN"/>
    <property type="match status" value="1"/>
</dbReference>
<comment type="caution">
    <text evidence="1">The sequence shown here is derived from an EMBL/GenBank/DDBJ whole genome shotgun (WGS) entry which is preliminary data.</text>
</comment>
<evidence type="ECO:0008006" key="3">
    <source>
        <dbReference type="Google" id="ProtNLM"/>
    </source>
</evidence>